<feature type="domain" description="Resolvase/invertase-type recombinase catalytic" evidence="1">
    <location>
        <begin position="2"/>
        <end position="150"/>
    </location>
</feature>
<dbReference type="GO" id="GO:0003677">
    <property type="term" value="F:DNA binding"/>
    <property type="evidence" value="ECO:0007669"/>
    <property type="project" value="InterPro"/>
</dbReference>
<dbReference type="Pfam" id="PF00239">
    <property type="entry name" value="Resolvase"/>
    <property type="match status" value="1"/>
</dbReference>
<dbReference type="CDD" id="cd00338">
    <property type="entry name" value="Ser_Recombinase"/>
    <property type="match status" value="1"/>
</dbReference>
<keyword evidence="4" id="KW-1185">Reference proteome</keyword>
<dbReference type="Proteomes" id="UP000009159">
    <property type="component" value="Chromosome"/>
</dbReference>
<dbReference type="HOGENOM" id="CLU_010686_18_18_11"/>
<proteinExistence type="predicted"/>
<evidence type="ECO:0000259" key="1">
    <source>
        <dbReference type="PROSITE" id="PS51736"/>
    </source>
</evidence>
<dbReference type="PROSITE" id="PS51737">
    <property type="entry name" value="RECOMBINASE_DNA_BIND"/>
    <property type="match status" value="1"/>
</dbReference>
<dbReference type="PANTHER" id="PTHR30461:SF23">
    <property type="entry name" value="DNA RECOMBINASE-RELATED"/>
    <property type="match status" value="1"/>
</dbReference>
<protein>
    <submittedName>
        <fullName evidence="3">Recombinase</fullName>
    </submittedName>
</protein>
<dbReference type="InterPro" id="IPR006119">
    <property type="entry name" value="Resolv_N"/>
</dbReference>
<dbReference type="SUPFAM" id="SSF53041">
    <property type="entry name" value="Resolvase-like"/>
    <property type="match status" value="1"/>
</dbReference>
<evidence type="ECO:0000313" key="3">
    <source>
        <dbReference type="EMBL" id="ABM12281.1"/>
    </source>
</evidence>
<dbReference type="Pfam" id="PF07508">
    <property type="entry name" value="Recombinase"/>
    <property type="match status" value="1"/>
</dbReference>
<evidence type="ECO:0000313" key="4">
    <source>
        <dbReference type="Proteomes" id="UP000009159"/>
    </source>
</evidence>
<dbReference type="InterPro" id="IPR050639">
    <property type="entry name" value="SSR_resolvase"/>
</dbReference>
<dbReference type="KEGG" id="mva:Mvan_1448"/>
<dbReference type="EMBL" id="CP000511">
    <property type="protein sequence ID" value="ABM12281.1"/>
    <property type="molecule type" value="Genomic_DNA"/>
</dbReference>
<dbReference type="InterPro" id="IPR011109">
    <property type="entry name" value="DNA_bind_recombinase_dom"/>
</dbReference>
<name>A1T531_MYCVP</name>
<evidence type="ECO:0000259" key="2">
    <source>
        <dbReference type="PROSITE" id="PS51737"/>
    </source>
</evidence>
<accession>A1T531</accession>
<dbReference type="Gene3D" id="3.40.50.1390">
    <property type="entry name" value="Resolvase, N-terminal catalytic domain"/>
    <property type="match status" value="1"/>
</dbReference>
<dbReference type="InterPro" id="IPR036162">
    <property type="entry name" value="Resolvase-like_N_sf"/>
</dbReference>
<gene>
    <name evidence="3" type="ordered locus">Mvan_1448</name>
</gene>
<dbReference type="PANTHER" id="PTHR30461">
    <property type="entry name" value="DNA-INVERTASE FROM LAMBDOID PROPHAGE"/>
    <property type="match status" value="1"/>
</dbReference>
<dbReference type="AlphaFoldDB" id="A1T531"/>
<feature type="domain" description="Recombinase" evidence="2">
    <location>
        <begin position="151"/>
        <end position="261"/>
    </location>
</feature>
<dbReference type="Gene3D" id="3.90.1750.20">
    <property type="entry name" value="Putative Large Serine Recombinase, Chain B, Domain 2"/>
    <property type="match status" value="1"/>
</dbReference>
<dbReference type="eggNOG" id="COG1961">
    <property type="taxonomic scope" value="Bacteria"/>
</dbReference>
<dbReference type="PROSITE" id="PS51736">
    <property type="entry name" value="RECOMBINASES_3"/>
    <property type="match status" value="1"/>
</dbReference>
<sequence>MRAVIYTRISDDQAGRGLGVARQLEDCQALADKLGWQVVNHFDDNDISAYSGKRRPGFEAMLEAMKAGQFDALLCFHTDRLYRNMSDLERVIELADARRVEIRTVQGGTLDLSTSAGRMVARILGSVARQESEHSSERRKRANVQRAANGDWVAARRPFGYTMDGEPLEPEATAIRSAITDVLSGKSVRAVARDWNDAGLATTGKADKWTATSVRRVLLRPRYAALVVHQGKVVGPGSWTPLIDTDTHHGIVAYLNDPARKGKVGFERKYQGSGVYRCGVCGTPVITHMSSGGSPNRVARRAYACPNGFHVRRQGDGLDTYVDTIVIGRLSQPDAAELLSTLSNSEGVDIGALHAQRTALQARQEELASLFADGAISAPQLKLGSAKLTNALETLERDLAAATQGNPASALLQDVNGVAQLEGRWAELSPDLRGKVIDQLMTVTINRSPKGLRRFDPDYVTVDWKQG</sequence>
<organism evidence="3 4">
    <name type="scientific">Mycolicibacterium vanbaalenii (strain DSM 7251 / JCM 13017 / BCRC 16820 / KCTC 9966 / NRRL B-24157 / PYR-1)</name>
    <name type="common">Mycobacterium vanbaalenii</name>
    <dbReference type="NCBI Taxonomy" id="350058"/>
    <lineage>
        <taxon>Bacteria</taxon>
        <taxon>Bacillati</taxon>
        <taxon>Actinomycetota</taxon>
        <taxon>Actinomycetes</taxon>
        <taxon>Mycobacteriales</taxon>
        <taxon>Mycobacteriaceae</taxon>
        <taxon>Mycolicibacterium</taxon>
    </lineage>
</organism>
<reference evidence="3" key="1">
    <citation type="submission" date="2006-12" db="EMBL/GenBank/DDBJ databases">
        <title>Complete sequence of Mycobacterium vanbaalenii PYR-1.</title>
        <authorList>
            <consortium name="US DOE Joint Genome Institute"/>
            <person name="Copeland A."/>
            <person name="Lucas S."/>
            <person name="Lapidus A."/>
            <person name="Barry K."/>
            <person name="Detter J.C."/>
            <person name="Glavina del Rio T."/>
            <person name="Hammon N."/>
            <person name="Israni S."/>
            <person name="Dalin E."/>
            <person name="Tice H."/>
            <person name="Pitluck S."/>
            <person name="Singan V."/>
            <person name="Schmutz J."/>
            <person name="Larimer F."/>
            <person name="Land M."/>
            <person name="Hauser L."/>
            <person name="Kyrpides N."/>
            <person name="Anderson I.J."/>
            <person name="Miller C."/>
            <person name="Richardson P."/>
        </authorList>
    </citation>
    <scope>NUCLEOTIDE SEQUENCE [LARGE SCALE GENOMIC DNA]</scope>
    <source>
        <strain evidence="3">PYR-1</strain>
    </source>
</reference>
<dbReference type="GO" id="GO:0000150">
    <property type="term" value="F:DNA strand exchange activity"/>
    <property type="evidence" value="ECO:0007669"/>
    <property type="project" value="InterPro"/>
</dbReference>
<dbReference type="STRING" id="350058.Mvan_1448"/>
<dbReference type="InterPro" id="IPR038109">
    <property type="entry name" value="DNA_bind_recomb_sf"/>
</dbReference>
<dbReference type="SMART" id="SM00857">
    <property type="entry name" value="Resolvase"/>
    <property type="match status" value="1"/>
</dbReference>